<dbReference type="InterPro" id="IPR009057">
    <property type="entry name" value="Homeodomain-like_sf"/>
</dbReference>
<evidence type="ECO:0000256" key="1">
    <source>
        <dbReference type="ARBA" id="ARBA00023015"/>
    </source>
</evidence>
<evidence type="ECO:0000256" key="2">
    <source>
        <dbReference type="ARBA" id="ARBA00023125"/>
    </source>
</evidence>
<evidence type="ECO:0000313" key="6">
    <source>
        <dbReference type="EMBL" id="PWT28585.1"/>
    </source>
</evidence>
<proteinExistence type="predicted"/>
<gene>
    <name evidence="6" type="ORF">CPT75_16435</name>
</gene>
<keyword evidence="2 4" id="KW-0238">DNA-binding</keyword>
<dbReference type="PROSITE" id="PS50977">
    <property type="entry name" value="HTH_TETR_2"/>
    <property type="match status" value="1"/>
</dbReference>
<dbReference type="GO" id="GO:0003677">
    <property type="term" value="F:DNA binding"/>
    <property type="evidence" value="ECO:0007669"/>
    <property type="project" value="UniProtKB-UniRule"/>
</dbReference>
<dbReference type="Proteomes" id="UP000245488">
    <property type="component" value="Chromosome"/>
</dbReference>
<dbReference type="EMBL" id="NXNG01000001">
    <property type="protein sequence ID" value="PWT28585.1"/>
    <property type="molecule type" value="Genomic_DNA"/>
</dbReference>
<keyword evidence="7" id="KW-1185">Reference proteome</keyword>
<dbReference type="InterPro" id="IPR025996">
    <property type="entry name" value="MT1864/Rv1816-like_C"/>
</dbReference>
<comment type="caution">
    <text evidence="6">The sequence shown here is derived from an EMBL/GenBank/DDBJ whole genome shotgun (WGS) entry which is preliminary data.</text>
</comment>
<evidence type="ECO:0000256" key="3">
    <source>
        <dbReference type="ARBA" id="ARBA00023163"/>
    </source>
</evidence>
<dbReference type="Pfam" id="PF13305">
    <property type="entry name" value="TetR_C_33"/>
    <property type="match status" value="1"/>
</dbReference>
<reference evidence="6 7" key="1">
    <citation type="submission" date="2017-09" db="EMBL/GenBank/DDBJ databases">
        <title>High-quality draft genome sequence of Butyrivibrio fibrisolvens INBov1, isolated from cow rumen.</title>
        <authorList>
            <person name="Rodriguez Hernaez J."/>
            <person name="Rivarola M."/>
            <person name="Paniego N."/>
            <person name="Cravero S."/>
            <person name="Ceron Cucchi M."/>
            <person name="Martinez M.C."/>
        </authorList>
    </citation>
    <scope>NUCLEOTIDE SEQUENCE [LARGE SCALE GENOMIC DNA]</scope>
    <source>
        <strain evidence="6 7">INBov1</strain>
    </source>
</reference>
<name>A0A317G3H2_BUTFI</name>
<evidence type="ECO:0000256" key="4">
    <source>
        <dbReference type="PROSITE-ProRule" id="PRU00335"/>
    </source>
</evidence>
<feature type="domain" description="HTH tetR-type" evidence="5">
    <location>
        <begin position="9"/>
        <end position="69"/>
    </location>
</feature>
<evidence type="ECO:0000259" key="5">
    <source>
        <dbReference type="PROSITE" id="PS50977"/>
    </source>
</evidence>
<accession>A0A317G3H2</accession>
<dbReference type="SUPFAM" id="SSF46689">
    <property type="entry name" value="Homeodomain-like"/>
    <property type="match status" value="1"/>
</dbReference>
<dbReference type="Gene3D" id="1.10.10.60">
    <property type="entry name" value="Homeodomain-like"/>
    <property type="match status" value="1"/>
</dbReference>
<dbReference type="AlphaFoldDB" id="A0A317G3H2"/>
<protein>
    <submittedName>
        <fullName evidence="6">TetR family transcriptional regulator</fullName>
    </submittedName>
</protein>
<dbReference type="SUPFAM" id="SSF48498">
    <property type="entry name" value="Tetracyclin repressor-like, C-terminal domain"/>
    <property type="match status" value="1"/>
</dbReference>
<dbReference type="Gene3D" id="1.10.357.10">
    <property type="entry name" value="Tetracycline Repressor, domain 2"/>
    <property type="match status" value="1"/>
</dbReference>
<dbReference type="InterPro" id="IPR036271">
    <property type="entry name" value="Tet_transcr_reg_TetR-rel_C_sf"/>
</dbReference>
<keyword evidence="1" id="KW-0805">Transcription regulation</keyword>
<organism evidence="6 7">
    <name type="scientific">Butyrivibrio fibrisolvens</name>
    <dbReference type="NCBI Taxonomy" id="831"/>
    <lineage>
        <taxon>Bacteria</taxon>
        <taxon>Bacillati</taxon>
        <taxon>Bacillota</taxon>
        <taxon>Clostridia</taxon>
        <taxon>Lachnospirales</taxon>
        <taxon>Lachnospiraceae</taxon>
        <taxon>Butyrivibrio</taxon>
    </lineage>
</organism>
<sequence>MGVNMPRTGLSKEEIIEKAAELANEKGLQYLTVTTLSDYLGIKKPSLYNHVKTIDDVHRKLMIYGWKKVSEEVVAGIDSDDPKENIANFGRAFHKFALENPGVFEAMLWYNKYLDESLLEATEGLYSFFFRQTDSMRIERDVANHLLRTYRAFLEGFVMLQIHNSFGNPISIDESLEISMNVLIAGMDQYRR</sequence>
<feature type="DNA-binding region" description="H-T-H motif" evidence="4">
    <location>
        <begin position="32"/>
        <end position="51"/>
    </location>
</feature>
<keyword evidence="3" id="KW-0804">Transcription</keyword>
<evidence type="ECO:0000313" key="7">
    <source>
        <dbReference type="Proteomes" id="UP000245488"/>
    </source>
</evidence>
<dbReference type="InterPro" id="IPR001647">
    <property type="entry name" value="HTH_TetR"/>
</dbReference>